<dbReference type="EMBL" id="JAUOEK010000154">
    <property type="protein sequence ID" value="MDO5971384.1"/>
    <property type="molecule type" value="Genomic_DNA"/>
</dbReference>
<evidence type="ECO:0000313" key="2">
    <source>
        <dbReference type="EMBL" id="MDO5971384.1"/>
    </source>
</evidence>
<dbReference type="Proteomes" id="UP001176883">
    <property type="component" value="Unassembled WGS sequence"/>
</dbReference>
<keyword evidence="1" id="KW-0378">Hydrolase</keyword>
<gene>
    <name evidence="2" type="ORF">Q4Q35_16380</name>
</gene>
<dbReference type="InterPro" id="IPR017439">
    <property type="entry name" value="Amidohydrolase"/>
</dbReference>
<dbReference type="Pfam" id="PF01546">
    <property type="entry name" value="Peptidase_M20"/>
    <property type="match status" value="1"/>
</dbReference>
<evidence type="ECO:0000256" key="1">
    <source>
        <dbReference type="ARBA" id="ARBA00022801"/>
    </source>
</evidence>
<dbReference type="Gene3D" id="3.40.630.10">
    <property type="entry name" value="Zn peptidases"/>
    <property type="match status" value="1"/>
</dbReference>
<comment type="caution">
    <text evidence="2">The sequence shown here is derived from an EMBL/GenBank/DDBJ whole genome shotgun (WGS) entry which is preliminary data.</text>
</comment>
<evidence type="ECO:0000313" key="3">
    <source>
        <dbReference type="Proteomes" id="UP001176883"/>
    </source>
</evidence>
<keyword evidence="3" id="KW-1185">Reference proteome</keyword>
<proteinExistence type="predicted"/>
<name>A0ABT8WDZ4_9FLAO</name>
<dbReference type="InterPro" id="IPR002933">
    <property type="entry name" value="Peptidase_M20"/>
</dbReference>
<sequence length="336" mass="37989">MEGNKKGKKIAWRADMDAIKFKTNDTSKYHSKNKGIAHMCGHDVHTTIGLGIANVLSNQKENLAGTVYFIFQPSEETFTGAKDLVENGLFDIIDPDEIYGLHIDPAEKGTVNSKPKELFAYQKAIKIKLKSENNEKEIKSFLTDIIQGFVRNEPNTTPWSLDYLTTPQMGLENEGTIYRDYFILQYAGLEKKNDSILFGANFLETDKEKIDSIPLIIKRKILSSKFKSSFISTEYSGGNPTVYNDPELTKIALQTIDSLYDNKLTKPIYGQIPYFNEDFIYYQQKVPGVMFLLGGSNMEKGTISMPHTPDFTVDDETIKFGVKCFSSLVLERTNSK</sequence>
<organism evidence="2 3">
    <name type="scientific">Flavivirga aquimarina</name>
    <dbReference type="NCBI Taxonomy" id="2027862"/>
    <lineage>
        <taxon>Bacteria</taxon>
        <taxon>Pseudomonadati</taxon>
        <taxon>Bacteroidota</taxon>
        <taxon>Flavobacteriia</taxon>
        <taxon>Flavobacteriales</taxon>
        <taxon>Flavobacteriaceae</taxon>
        <taxon>Flavivirga</taxon>
    </lineage>
</organism>
<dbReference type="PANTHER" id="PTHR11014">
    <property type="entry name" value="PEPTIDASE M20 FAMILY MEMBER"/>
    <property type="match status" value="1"/>
</dbReference>
<reference evidence="2" key="1">
    <citation type="submission" date="2023-07" db="EMBL/GenBank/DDBJ databases">
        <title>Two novel species in the genus Flavivirga.</title>
        <authorList>
            <person name="Kwon K."/>
        </authorList>
    </citation>
    <scope>NUCLEOTIDE SEQUENCE</scope>
    <source>
        <strain evidence="2">KCTC 52353</strain>
    </source>
</reference>
<dbReference type="Gene3D" id="3.30.70.360">
    <property type="match status" value="1"/>
</dbReference>
<dbReference type="PANTHER" id="PTHR11014:SF98">
    <property type="entry name" value="N-ACETYLDIAMINOPIMELATE DEACETYLASE"/>
    <property type="match status" value="1"/>
</dbReference>
<accession>A0ABT8WDZ4</accession>
<protein>
    <submittedName>
        <fullName evidence="2">M20/M25/M40 family metallo-hydrolase</fullName>
    </submittedName>
</protein>
<dbReference type="SUPFAM" id="SSF53187">
    <property type="entry name" value="Zn-dependent exopeptidases"/>
    <property type="match status" value="1"/>
</dbReference>